<dbReference type="CDD" id="cd02150">
    <property type="entry name" value="nitroreductase"/>
    <property type="match status" value="1"/>
</dbReference>
<evidence type="ECO:0000259" key="3">
    <source>
        <dbReference type="Pfam" id="PF00881"/>
    </source>
</evidence>
<comment type="caution">
    <text evidence="5">The sequence shown here is derived from an EMBL/GenBank/DDBJ whole genome shotgun (WGS) entry which is preliminary data.</text>
</comment>
<feature type="domain" description="Nitroreductase" evidence="3">
    <location>
        <begin position="64"/>
        <end position="146"/>
    </location>
</feature>
<reference evidence="4" key="2">
    <citation type="submission" date="2022-03" db="EMBL/GenBank/DDBJ databases">
        <title>First case of bacteraemia caused by Dielma fastidiosa in a patient hospitalised with diverticulitis.</title>
        <authorList>
            <person name="Forman-Ankjaer B."/>
            <person name="Hvid-Jensen F."/>
            <person name="Kobel C.M."/>
            <person name="Greve T."/>
        </authorList>
    </citation>
    <scope>NUCLEOTIDE SEQUENCE</scope>
    <source>
        <strain evidence="4">AUH_DF_2021</strain>
    </source>
</reference>
<dbReference type="GO" id="GO:0016491">
    <property type="term" value="F:oxidoreductase activity"/>
    <property type="evidence" value="ECO:0007669"/>
    <property type="project" value="UniProtKB-KW"/>
</dbReference>
<reference evidence="5 6" key="1">
    <citation type="submission" date="2018-05" db="EMBL/GenBank/DDBJ databases">
        <title>Genomic Encyclopedia of Type Strains, Phase IV (KMG-IV): sequencing the most valuable type-strain genomes for metagenomic binning, comparative biology and taxonomic classification.</title>
        <authorList>
            <person name="Goeker M."/>
        </authorList>
    </citation>
    <scope>NUCLEOTIDE SEQUENCE [LARGE SCALE GENOMIC DNA]</scope>
    <source>
        <strain evidence="5 6">JC118</strain>
    </source>
</reference>
<keyword evidence="6" id="KW-1185">Reference proteome</keyword>
<gene>
    <name evidence="5" type="ORF">DES51_1141</name>
    <name evidence="4" type="ORF">MQE39_09660</name>
</gene>
<evidence type="ECO:0000313" key="4">
    <source>
        <dbReference type="EMBL" id="MDY5168380.1"/>
    </source>
</evidence>
<dbReference type="GeneID" id="94440830"/>
<organism evidence="5 6">
    <name type="scientific">Dielma fastidiosa</name>
    <dbReference type="NCBI Taxonomy" id="1034346"/>
    <lineage>
        <taxon>Bacteria</taxon>
        <taxon>Bacillati</taxon>
        <taxon>Bacillota</taxon>
        <taxon>Erysipelotrichia</taxon>
        <taxon>Erysipelotrichales</taxon>
        <taxon>Erysipelotrichaceae</taxon>
        <taxon>Dielma</taxon>
    </lineage>
</organism>
<dbReference type="RefSeq" id="WP_022938090.1">
    <property type="nucleotide sequence ID" value="NZ_BAABZA010000007.1"/>
</dbReference>
<dbReference type="PANTHER" id="PTHR43673">
    <property type="entry name" value="NAD(P)H NITROREDUCTASE YDGI-RELATED"/>
    <property type="match status" value="1"/>
</dbReference>
<dbReference type="InterPro" id="IPR000415">
    <property type="entry name" value="Nitroreductase-like"/>
</dbReference>
<dbReference type="Proteomes" id="UP001276902">
    <property type="component" value="Unassembled WGS sequence"/>
</dbReference>
<dbReference type="AlphaFoldDB" id="A0A2V2EZS5"/>
<dbReference type="InterPro" id="IPR029479">
    <property type="entry name" value="Nitroreductase"/>
</dbReference>
<protein>
    <submittedName>
        <fullName evidence="4 5">Nitroreductase</fullName>
    </submittedName>
</protein>
<evidence type="ECO:0000256" key="1">
    <source>
        <dbReference type="ARBA" id="ARBA00007118"/>
    </source>
</evidence>
<evidence type="ECO:0000256" key="2">
    <source>
        <dbReference type="ARBA" id="ARBA00023002"/>
    </source>
</evidence>
<feature type="domain" description="Nitroreductase" evidence="3">
    <location>
        <begin position="5"/>
        <end position="56"/>
    </location>
</feature>
<name>A0A2V2EZS5_9FIRM</name>
<comment type="similarity">
    <text evidence="1">Belongs to the nitroreductase family.</text>
</comment>
<sequence length="166" mass="19117">MLEEIVKRRSIRKFTDQEVEEAKIEDLLRAAMSAPTARNTQSWRFLVVKNREALNSMVELQPYTGMMKTASCAIIVMGDREASQPDEYLYVDAAAAIENMLLEAVHLNLGTCWCAIGPRAERIKNFRDYYAIDERYIPIAAVAVGYPDEVKESQDRYDPKKVTWYR</sequence>
<proteinExistence type="inferred from homology"/>
<dbReference type="OrthoDB" id="9783470at2"/>
<dbReference type="Pfam" id="PF00881">
    <property type="entry name" value="Nitroreductase"/>
    <property type="match status" value="2"/>
</dbReference>
<dbReference type="STRING" id="1034346.GCA_000313565_01786"/>
<evidence type="ECO:0000313" key="5">
    <source>
        <dbReference type="EMBL" id="PXX76147.1"/>
    </source>
</evidence>
<dbReference type="Gene3D" id="3.40.109.10">
    <property type="entry name" value="NADH Oxidase"/>
    <property type="match status" value="1"/>
</dbReference>
<dbReference type="EMBL" id="QJKH01000014">
    <property type="protein sequence ID" value="PXX76147.1"/>
    <property type="molecule type" value="Genomic_DNA"/>
</dbReference>
<keyword evidence="2" id="KW-0560">Oxidoreductase</keyword>
<dbReference type="Proteomes" id="UP000247612">
    <property type="component" value="Unassembled WGS sequence"/>
</dbReference>
<accession>A0A2V2EZS5</accession>
<evidence type="ECO:0000313" key="6">
    <source>
        <dbReference type="Proteomes" id="UP000247612"/>
    </source>
</evidence>
<dbReference type="SUPFAM" id="SSF55469">
    <property type="entry name" value="FMN-dependent nitroreductase-like"/>
    <property type="match status" value="1"/>
</dbReference>
<dbReference type="PANTHER" id="PTHR43673:SF10">
    <property type="entry name" value="NADH DEHYDROGENASE_NAD(P)H NITROREDUCTASE XCC3605-RELATED"/>
    <property type="match status" value="1"/>
</dbReference>
<dbReference type="EMBL" id="JALDAW010000013">
    <property type="protein sequence ID" value="MDY5168380.1"/>
    <property type="molecule type" value="Genomic_DNA"/>
</dbReference>